<feature type="transmembrane region" description="Helical" evidence="1">
    <location>
        <begin position="12"/>
        <end position="44"/>
    </location>
</feature>
<gene>
    <name evidence="2" type="ORF">COT26_01120</name>
</gene>
<organism evidence="2 3">
    <name type="scientific">Candidatus Kerfeldbacteria bacterium CG08_land_8_20_14_0_20_43_14</name>
    <dbReference type="NCBI Taxonomy" id="2014246"/>
    <lineage>
        <taxon>Bacteria</taxon>
        <taxon>Candidatus Kerfeldiibacteriota</taxon>
    </lineage>
</organism>
<name>A0A2H0YQS7_9BACT</name>
<evidence type="ECO:0000313" key="3">
    <source>
        <dbReference type="Proteomes" id="UP000236845"/>
    </source>
</evidence>
<reference evidence="3" key="1">
    <citation type="submission" date="2017-09" db="EMBL/GenBank/DDBJ databases">
        <title>Depth-based differentiation of microbial function through sediment-hosted aquifers and enrichment of novel symbionts in the deep terrestrial subsurface.</title>
        <authorList>
            <person name="Probst A.J."/>
            <person name="Ladd B."/>
            <person name="Jarett J.K."/>
            <person name="Geller-Mcgrath D.E."/>
            <person name="Sieber C.M.K."/>
            <person name="Emerson J.B."/>
            <person name="Anantharaman K."/>
            <person name="Thomas B.C."/>
            <person name="Malmstrom R."/>
            <person name="Stieglmeier M."/>
            <person name="Klingl A."/>
            <person name="Woyke T."/>
            <person name="Ryan C.M."/>
            <person name="Banfield J.F."/>
        </authorList>
    </citation>
    <scope>NUCLEOTIDE SEQUENCE [LARGE SCALE GENOMIC DNA]</scope>
</reference>
<keyword evidence="1" id="KW-1133">Transmembrane helix</keyword>
<evidence type="ECO:0000313" key="2">
    <source>
        <dbReference type="EMBL" id="PIS40854.1"/>
    </source>
</evidence>
<comment type="caution">
    <text evidence="2">The sequence shown here is derived from an EMBL/GenBank/DDBJ whole genome shotgun (WGS) entry which is preliminary data.</text>
</comment>
<proteinExistence type="predicted"/>
<keyword evidence="1" id="KW-0812">Transmembrane</keyword>
<sequence>MKKLIWNILIILILFVVQIGASVFFSVSWVLNLLIPFTIIAVWLNTHQSIKYQLLPAAILIDTLQTSKLPIMTITLLGVWLTVAIVENQWLTNRSVASLFGLALIGGIIRFALTGGLIGLAYLLNFSNTKPGSTWSGSQIGILFLIEFGIVFFGGLIANWLKKNIIQKSLYAKT</sequence>
<dbReference type="AlphaFoldDB" id="A0A2H0YQS7"/>
<protein>
    <submittedName>
        <fullName evidence="2">Uncharacterized protein</fullName>
    </submittedName>
</protein>
<dbReference type="EMBL" id="PEXW01000021">
    <property type="protein sequence ID" value="PIS40854.1"/>
    <property type="molecule type" value="Genomic_DNA"/>
</dbReference>
<feature type="transmembrane region" description="Helical" evidence="1">
    <location>
        <begin position="142"/>
        <end position="161"/>
    </location>
</feature>
<keyword evidence="1" id="KW-0472">Membrane</keyword>
<feature type="transmembrane region" description="Helical" evidence="1">
    <location>
        <begin position="69"/>
        <end position="87"/>
    </location>
</feature>
<dbReference type="Proteomes" id="UP000236845">
    <property type="component" value="Unassembled WGS sequence"/>
</dbReference>
<accession>A0A2H0YQS7</accession>
<feature type="transmembrane region" description="Helical" evidence="1">
    <location>
        <begin position="99"/>
        <end position="122"/>
    </location>
</feature>
<evidence type="ECO:0000256" key="1">
    <source>
        <dbReference type="SAM" id="Phobius"/>
    </source>
</evidence>